<dbReference type="Gene3D" id="3.10.450.220">
    <property type="match status" value="1"/>
</dbReference>
<keyword evidence="6" id="KW-0694">RNA-binding</keyword>
<dbReference type="Pfam" id="PF17833">
    <property type="entry name" value="pre-PUA_NIP7"/>
    <property type="match status" value="1"/>
</dbReference>
<dbReference type="CDD" id="cd21146">
    <property type="entry name" value="Nip7_N_euk"/>
    <property type="match status" value="1"/>
</dbReference>
<dbReference type="SUPFAM" id="SSF88802">
    <property type="entry name" value="Pre-PUA domain"/>
    <property type="match status" value="1"/>
</dbReference>
<evidence type="ECO:0000256" key="4">
    <source>
        <dbReference type="ARBA" id="ARBA00018162"/>
    </source>
</evidence>
<dbReference type="SUPFAM" id="SSF88697">
    <property type="entry name" value="PUA domain-like"/>
    <property type="match status" value="1"/>
</dbReference>
<accession>A0A8C3NNK8</accession>
<feature type="compositionally biased region" description="Basic residues" evidence="8">
    <location>
        <begin position="119"/>
        <end position="129"/>
    </location>
</feature>
<dbReference type="Pfam" id="PF03657">
    <property type="entry name" value="UPF0113"/>
    <property type="match status" value="1"/>
</dbReference>
<evidence type="ECO:0000256" key="2">
    <source>
        <dbReference type="ARBA" id="ARBA00004604"/>
    </source>
</evidence>
<dbReference type="GO" id="GO:0005730">
    <property type="term" value="C:nucleolus"/>
    <property type="evidence" value="ECO:0007669"/>
    <property type="project" value="UniProtKB-SubCell"/>
</dbReference>
<name>A0A8C3NNK8_9PASS</name>
<evidence type="ECO:0000256" key="5">
    <source>
        <dbReference type="ARBA" id="ARBA00022517"/>
    </source>
</evidence>
<comment type="subcellular location">
    <subcellularLocation>
        <location evidence="2">Nucleus</location>
        <location evidence="2">Nucleolus</location>
    </subcellularLocation>
</comment>
<dbReference type="PANTHER" id="PTHR23415">
    <property type="entry name" value="CYCLIN-DEPENDENT KINASES REGULATORY SUBUNIT/60S RIBOSOME SUBUNIT BIOGENESIS PROTEIN NIP7"/>
    <property type="match status" value="1"/>
</dbReference>
<dbReference type="InterPro" id="IPR015947">
    <property type="entry name" value="PUA-like_sf"/>
</dbReference>
<organism evidence="10 11">
    <name type="scientific">Cyanoderma ruficeps</name>
    <name type="common">rufous-capped babbler</name>
    <dbReference type="NCBI Taxonomy" id="181631"/>
    <lineage>
        <taxon>Eukaryota</taxon>
        <taxon>Metazoa</taxon>
        <taxon>Chordata</taxon>
        <taxon>Craniata</taxon>
        <taxon>Vertebrata</taxon>
        <taxon>Euteleostomi</taxon>
        <taxon>Archelosauria</taxon>
        <taxon>Archosauria</taxon>
        <taxon>Dinosauria</taxon>
        <taxon>Saurischia</taxon>
        <taxon>Theropoda</taxon>
        <taxon>Coelurosauria</taxon>
        <taxon>Aves</taxon>
        <taxon>Neognathae</taxon>
        <taxon>Neoaves</taxon>
        <taxon>Telluraves</taxon>
        <taxon>Australaves</taxon>
        <taxon>Passeriformes</taxon>
        <taxon>Sylvioidea</taxon>
        <taxon>Timaliidae</taxon>
        <taxon>Cyanoderma</taxon>
    </lineage>
</organism>
<keyword evidence="11" id="KW-1185">Reference proteome</keyword>
<dbReference type="InterPro" id="IPR036974">
    <property type="entry name" value="PUA_sf"/>
</dbReference>
<comment type="similarity">
    <text evidence="3">Belongs to the NIP7 family.</text>
</comment>
<keyword evidence="7" id="KW-0539">Nucleus</keyword>
<dbReference type="InterPro" id="IPR002478">
    <property type="entry name" value="PUA"/>
</dbReference>
<feature type="domain" description="PUA" evidence="9">
    <location>
        <begin position="258"/>
        <end position="333"/>
    </location>
</feature>
<dbReference type="GO" id="GO:0042254">
    <property type="term" value="P:ribosome biogenesis"/>
    <property type="evidence" value="ECO:0007669"/>
    <property type="project" value="UniProtKB-KW"/>
</dbReference>
<dbReference type="CDD" id="cd21151">
    <property type="entry name" value="PUA_Nip7-like"/>
    <property type="match status" value="1"/>
</dbReference>
<dbReference type="AlphaFoldDB" id="A0A8C3NNK8"/>
<dbReference type="FunFam" id="2.30.130.10:FF:000002">
    <property type="entry name" value="60S ribosome subunit biogenesis protein NIP7 homolog"/>
    <property type="match status" value="1"/>
</dbReference>
<evidence type="ECO:0000313" key="11">
    <source>
        <dbReference type="Proteomes" id="UP000694396"/>
    </source>
</evidence>
<evidence type="ECO:0000256" key="7">
    <source>
        <dbReference type="ARBA" id="ARBA00023242"/>
    </source>
</evidence>
<evidence type="ECO:0000256" key="8">
    <source>
        <dbReference type="SAM" id="MobiDB-lite"/>
    </source>
</evidence>
<sequence length="343" mass="36996">MPFLSRFHPPLPVPGARPAPAGVLQRGQPLQQAAEAALDAAEAPAGAAGALGGADEGTVVLEGEPARLGPDPRPLRRQARRFPAQLRQPQRRQLRHISGELGAAGRRRAAQPGQQPRLLRCRRHRRGRRVTSGPAGSGSATSATAGSGLVTSGPGGPACAAREMRPLTEAETRAVFEKLGKYIGENIQLLVDRPDGTYCFRLHRDRVYYLSEKLLKLAASVPRDSLVAPGTCFGKFTKSQKFRLSVTALDFLAPYAKYKVWVKPGSEQSFLYGNHVLKSGLGRITENTAQYQGVVVYSMADVPLGFGVAAKSTQECRKVDPLAIVVFHQADVGEYVRNEDTLT</sequence>
<evidence type="ECO:0000313" key="10">
    <source>
        <dbReference type="Ensembl" id="ENSCRFP00000000519.1"/>
    </source>
</evidence>
<reference evidence="10" key="1">
    <citation type="submission" date="2025-08" db="UniProtKB">
        <authorList>
            <consortium name="Ensembl"/>
        </authorList>
    </citation>
    <scope>IDENTIFICATION</scope>
</reference>
<protein>
    <recommendedName>
        <fullName evidence="4">60S ribosome subunit biogenesis protein NIP7 homolog</fullName>
    </recommendedName>
</protein>
<evidence type="ECO:0000256" key="6">
    <source>
        <dbReference type="ARBA" id="ARBA00022884"/>
    </source>
</evidence>
<keyword evidence="5" id="KW-0690">Ribosome biogenesis</keyword>
<dbReference type="Ensembl" id="ENSCRFT00000000555.1">
    <property type="protein sequence ID" value="ENSCRFP00000000519.1"/>
    <property type="gene ID" value="ENSCRFG00000000467.1"/>
</dbReference>
<feature type="compositionally biased region" description="Low complexity" evidence="8">
    <location>
        <begin position="131"/>
        <end position="152"/>
    </location>
</feature>
<evidence type="ECO:0000259" key="9">
    <source>
        <dbReference type="SMART" id="SM00359"/>
    </source>
</evidence>
<evidence type="ECO:0000256" key="3">
    <source>
        <dbReference type="ARBA" id="ARBA00009895"/>
    </source>
</evidence>
<feature type="compositionally biased region" description="Low complexity" evidence="8">
    <location>
        <begin position="18"/>
        <end position="38"/>
    </location>
</feature>
<dbReference type="InterPro" id="IPR005155">
    <property type="entry name" value="UPF0113_PUA"/>
</dbReference>
<dbReference type="InterPro" id="IPR040598">
    <property type="entry name" value="NIP7_N"/>
</dbReference>
<dbReference type="GO" id="GO:0003723">
    <property type="term" value="F:RNA binding"/>
    <property type="evidence" value="ECO:0007669"/>
    <property type="project" value="UniProtKB-KW"/>
</dbReference>
<feature type="region of interest" description="Disordered" evidence="8">
    <location>
        <begin position="1"/>
        <end position="38"/>
    </location>
</feature>
<feature type="region of interest" description="Disordered" evidence="8">
    <location>
        <begin position="101"/>
        <end position="160"/>
    </location>
</feature>
<dbReference type="SMART" id="SM00359">
    <property type="entry name" value="PUA"/>
    <property type="match status" value="1"/>
</dbReference>
<comment type="function">
    <text evidence="1">Required for proper 34S pre-rRNA processing and 60S ribosome subunit assembly.</text>
</comment>
<dbReference type="Proteomes" id="UP000694396">
    <property type="component" value="Unplaced"/>
</dbReference>
<dbReference type="PROSITE" id="PS50890">
    <property type="entry name" value="PUA"/>
    <property type="match status" value="1"/>
</dbReference>
<dbReference type="FunFam" id="3.10.450.220:FF:000001">
    <property type="entry name" value="60S ribosome subunit biogenesis protein NIP7 homolog"/>
    <property type="match status" value="1"/>
</dbReference>
<evidence type="ECO:0000256" key="1">
    <source>
        <dbReference type="ARBA" id="ARBA00004087"/>
    </source>
</evidence>
<proteinExistence type="inferred from homology"/>
<dbReference type="InterPro" id="IPR055359">
    <property type="entry name" value="Nip7_N_euk"/>
</dbReference>
<dbReference type="Gene3D" id="2.30.130.10">
    <property type="entry name" value="PUA domain"/>
    <property type="match status" value="1"/>
</dbReference>
<reference evidence="10" key="2">
    <citation type="submission" date="2025-09" db="UniProtKB">
        <authorList>
            <consortium name="Ensembl"/>
        </authorList>
    </citation>
    <scope>IDENTIFICATION</scope>
</reference>